<keyword evidence="2" id="KW-1185">Reference proteome</keyword>
<evidence type="ECO:0000313" key="2">
    <source>
        <dbReference type="Proteomes" id="UP001501326"/>
    </source>
</evidence>
<dbReference type="EMBL" id="BAAARN010000001">
    <property type="protein sequence ID" value="GAA2735194.1"/>
    <property type="molecule type" value="Genomic_DNA"/>
</dbReference>
<organism evidence="1 2">
    <name type="scientific">Pedococcus aerophilus</name>
    <dbReference type="NCBI Taxonomy" id="436356"/>
    <lineage>
        <taxon>Bacteria</taxon>
        <taxon>Bacillati</taxon>
        <taxon>Actinomycetota</taxon>
        <taxon>Actinomycetes</taxon>
        <taxon>Micrococcales</taxon>
        <taxon>Intrasporangiaceae</taxon>
        <taxon>Pedococcus</taxon>
    </lineage>
</organism>
<comment type="caution">
    <text evidence="1">The sequence shown here is derived from an EMBL/GenBank/DDBJ whole genome shotgun (WGS) entry which is preliminary data.</text>
</comment>
<proteinExistence type="predicted"/>
<name>A0ABN3ULI9_9MICO</name>
<evidence type="ECO:0008006" key="3">
    <source>
        <dbReference type="Google" id="ProtNLM"/>
    </source>
</evidence>
<reference evidence="1 2" key="1">
    <citation type="journal article" date="2019" name="Int. J. Syst. Evol. Microbiol.">
        <title>The Global Catalogue of Microorganisms (GCM) 10K type strain sequencing project: providing services to taxonomists for standard genome sequencing and annotation.</title>
        <authorList>
            <consortium name="The Broad Institute Genomics Platform"/>
            <consortium name="The Broad Institute Genome Sequencing Center for Infectious Disease"/>
            <person name="Wu L."/>
            <person name="Ma J."/>
        </authorList>
    </citation>
    <scope>NUCLEOTIDE SEQUENCE [LARGE SCALE GENOMIC DNA]</scope>
    <source>
        <strain evidence="1 2">JCM 16378</strain>
    </source>
</reference>
<dbReference type="Proteomes" id="UP001501326">
    <property type="component" value="Unassembled WGS sequence"/>
</dbReference>
<sequence length="297" mass="32204">MAQVEAVGNQACQSDLMEIISTVEAWREMAELPNADDRAAAWVTNYEATFPSVFEVYYSAWGSPAKRGDAASQAHGLIDQILAAEGRARHLVAQAENDFREAGLLQEELSVVLLVGAHTSNGWVAEHKGQRSLFLALEYLGTPSFDDLLVVHELSHVVQAQLSPATGARTYASSLAVMVEGAATATSRVLRPGHTDSAYLWMDDDHQEWLNNCDASAAAIASLLLRHADTPDDDGAVAPLFRNRPGHGIPARAGYWAGERIARAMLQDGTDLRELLSVKPPEARTRVIKWATATHSP</sequence>
<gene>
    <name evidence="1" type="ORF">GCM10009867_16990</name>
</gene>
<evidence type="ECO:0000313" key="1">
    <source>
        <dbReference type="EMBL" id="GAA2735194.1"/>
    </source>
</evidence>
<protein>
    <recommendedName>
        <fullName evidence="3">DUF2268 domain-containing protein</fullName>
    </recommendedName>
</protein>
<accession>A0ABN3ULI9</accession>